<protein>
    <submittedName>
        <fullName evidence="1">Uncharacterized protein</fullName>
    </submittedName>
</protein>
<organism evidence="1">
    <name type="scientific">Arundo donax</name>
    <name type="common">Giant reed</name>
    <name type="synonym">Donax arundinaceus</name>
    <dbReference type="NCBI Taxonomy" id="35708"/>
    <lineage>
        <taxon>Eukaryota</taxon>
        <taxon>Viridiplantae</taxon>
        <taxon>Streptophyta</taxon>
        <taxon>Embryophyta</taxon>
        <taxon>Tracheophyta</taxon>
        <taxon>Spermatophyta</taxon>
        <taxon>Magnoliopsida</taxon>
        <taxon>Liliopsida</taxon>
        <taxon>Poales</taxon>
        <taxon>Poaceae</taxon>
        <taxon>PACMAD clade</taxon>
        <taxon>Arundinoideae</taxon>
        <taxon>Arundineae</taxon>
        <taxon>Arundo</taxon>
    </lineage>
</organism>
<proteinExistence type="predicted"/>
<reference evidence="1" key="2">
    <citation type="journal article" date="2015" name="Data Brief">
        <title>Shoot transcriptome of the giant reed, Arundo donax.</title>
        <authorList>
            <person name="Barrero R.A."/>
            <person name="Guerrero F.D."/>
            <person name="Moolhuijzen P."/>
            <person name="Goolsby J.A."/>
            <person name="Tidwell J."/>
            <person name="Bellgard S.E."/>
            <person name="Bellgard M.I."/>
        </authorList>
    </citation>
    <scope>NUCLEOTIDE SEQUENCE</scope>
    <source>
        <tissue evidence="1">Shoot tissue taken approximately 20 cm above the soil surface</tissue>
    </source>
</reference>
<dbReference type="EMBL" id="GBRH01195126">
    <property type="protein sequence ID" value="JAE02770.1"/>
    <property type="molecule type" value="Transcribed_RNA"/>
</dbReference>
<sequence>MGLTKPMKPVQEPRWHESKQKVMPLAAVAREMAWFLKVLV</sequence>
<evidence type="ECO:0000313" key="1">
    <source>
        <dbReference type="EMBL" id="JAE02770.1"/>
    </source>
</evidence>
<accession>A0A0A9EPU2</accession>
<reference evidence="1" key="1">
    <citation type="submission" date="2014-09" db="EMBL/GenBank/DDBJ databases">
        <authorList>
            <person name="Magalhaes I.L.F."/>
            <person name="Oliveira U."/>
            <person name="Santos F.R."/>
            <person name="Vidigal T.H.D.A."/>
            <person name="Brescovit A.D."/>
            <person name="Santos A.J."/>
        </authorList>
    </citation>
    <scope>NUCLEOTIDE SEQUENCE</scope>
    <source>
        <tissue evidence="1">Shoot tissue taken approximately 20 cm above the soil surface</tissue>
    </source>
</reference>
<dbReference type="AlphaFoldDB" id="A0A0A9EPU2"/>
<name>A0A0A9EPU2_ARUDO</name>